<dbReference type="Pfam" id="PF25967">
    <property type="entry name" value="RND-MFP_C"/>
    <property type="match status" value="1"/>
</dbReference>
<dbReference type="EMBL" id="BBMS01000005">
    <property type="protein sequence ID" value="GAL24708.1"/>
    <property type="molecule type" value="Genomic_DNA"/>
</dbReference>
<evidence type="ECO:0000313" key="2">
    <source>
        <dbReference type="EMBL" id="GAL24708.1"/>
    </source>
</evidence>
<dbReference type="Gene3D" id="2.40.420.20">
    <property type="match status" value="1"/>
</dbReference>
<feature type="domain" description="Multidrug resistance protein MdtA-like C-terminal permuted SH3" evidence="1">
    <location>
        <begin position="8"/>
        <end position="50"/>
    </location>
</feature>
<dbReference type="InterPro" id="IPR058627">
    <property type="entry name" value="MdtA-like_C"/>
</dbReference>
<organism evidence="2 3">
    <name type="scientific">Vibrio variabilis</name>
    <dbReference type="NCBI Taxonomy" id="990271"/>
    <lineage>
        <taxon>Bacteria</taxon>
        <taxon>Pseudomonadati</taxon>
        <taxon>Pseudomonadota</taxon>
        <taxon>Gammaproteobacteria</taxon>
        <taxon>Vibrionales</taxon>
        <taxon>Vibrionaceae</taxon>
        <taxon>Vibrio</taxon>
    </lineage>
</organism>
<keyword evidence="3" id="KW-1185">Reference proteome</keyword>
<proteinExistence type="predicted"/>
<sequence length="62" mass="6988">MQDLMMQFIYVINDEGLAERREVEVLSRVGNQVFIQSGVSEGEQVITDGLVRVRPNVPVVVQ</sequence>
<evidence type="ECO:0000259" key="1">
    <source>
        <dbReference type="Pfam" id="PF25967"/>
    </source>
</evidence>
<evidence type="ECO:0000313" key="3">
    <source>
        <dbReference type="Proteomes" id="UP000029223"/>
    </source>
</evidence>
<name>A0ABQ0J7F5_9VIBR</name>
<accession>A0ABQ0J7F5</accession>
<protein>
    <recommendedName>
        <fullName evidence="1">Multidrug resistance protein MdtA-like C-terminal permuted SH3 domain-containing protein</fullName>
    </recommendedName>
</protein>
<gene>
    <name evidence="2" type="ORF">JCM19239_7308</name>
</gene>
<reference evidence="3" key="1">
    <citation type="submission" date="2014-09" db="EMBL/GenBank/DDBJ databases">
        <title>Vibrio variabilis JCM 19239. (C206) whole genome shotgun sequence.</title>
        <authorList>
            <person name="Sawabe T."/>
            <person name="Meirelles P."/>
            <person name="Nakanishi M."/>
            <person name="Sayaka M."/>
            <person name="Hattori M."/>
            <person name="Ohkuma M."/>
        </authorList>
    </citation>
    <scope>NUCLEOTIDE SEQUENCE [LARGE SCALE GENOMIC DNA]</scope>
    <source>
        <strain evidence="3">JCM 19239</strain>
    </source>
</reference>
<comment type="caution">
    <text evidence="2">The sequence shown here is derived from an EMBL/GenBank/DDBJ whole genome shotgun (WGS) entry which is preliminary data.</text>
</comment>
<dbReference type="Proteomes" id="UP000029223">
    <property type="component" value="Unassembled WGS sequence"/>
</dbReference>